<dbReference type="Proteomes" id="UP000322873">
    <property type="component" value="Unassembled WGS sequence"/>
</dbReference>
<dbReference type="AlphaFoldDB" id="A0A5M9JN91"/>
<dbReference type="EMBL" id="VICG01000007">
    <property type="protein sequence ID" value="KAA8570187.1"/>
    <property type="molecule type" value="Genomic_DNA"/>
</dbReference>
<accession>A0A5M9JN91</accession>
<proteinExistence type="predicted"/>
<keyword evidence="2" id="KW-1185">Reference proteome</keyword>
<sequence>MVEDSSGGGPASVCTIAVSERVPRLFLSSDSPTFNDSFNFIITQPSTTDTNHTPTNSIKNSAELTSIHSHVLTRIENLHNKMKPVVGVMQAWSCIVISLFMRFSSSAVVSRLTCTSATIEEELSLFLNGRMAKTEGIYDRHRILVLVQWRMVLVIWDHLIDGQCMKE</sequence>
<reference evidence="1 2" key="1">
    <citation type="submission" date="2019-06" db="EMBL/GenBank/DDBJ databases">
        <title>Genome Sequence of the Brown Rot Fungal Pathogen Monilinia fructicola.</title>
        <authorList>
            <person name="De Miccolis Angelini R.M."/>
            <person name="Landi L."/>
            <person name="Abate D."/>
            <person name="Pollastro S."/>
            <person name="Romanazzi G."/>
            <person name="Faretra F."/>
        </authorList>
    </citation>
    <scope>NUCLEOTIDE SEQUENCE [LARGE SCALE GENOMIC DNA]</scope>
    <source>
        <strain evidence="1 2">Mfrc123</strain>
    </source>
</reference>
<gene>
    <name evidence="1" type="ORF">EYC84_002510</name>
</gene>
<evidence type="ECO:0000313" key="1">
    <source>
        <dbReference type="EMBL" id="KAA8570187.1"/>
    </source>
</evidence>
<comment type="caution">
    <text evidence="1">The sequence shown here is derived from an EMBL/GenBank/DDBJ whole genome shotgun (WGS) entry which is preliminary data.</text>
</comment>
<evidence type="ECO:0000313" key="2">
    <source>
        <dbReference type="Proteomes" id="UP000322873"/>
    </source>
</evidence>
<protein>
    <submittedName>
        <fullName evidence="1">Uncharacterized protein</fullName>
    </submittedName>
</protein>
<organism evidence="1 2">
    <name type="scientific">Monilinia fructicola</name>
    <name type="common">Brown rot fungus</name>
    <name type="synonym">Ciboria fructicola</name>
    <dbReference type="NCBI Taxonomy" id="38448"/>
    <lineage>
        <taxon>Eukaryota</taxon>
        <taxon>Fungi</taxon>
        <taxon>Dikarya</taxon>
        <taxon>Ascomycota</taxon>
        <taxon>Pezizomycotina</taxon>
        <taxon>Leotiomycetes</taxon>
        <taxon>Helotiales</taxon>
        <taxon>Sclerotiniaceae</taxon>
        <taxon>Monilinia</taxon>
    </lineage>
</organism>
<name>A0A5M9JN91_MONFR</name>